<evidence type="ECO:0000256" key="2">
    <source>
        <dbReference type="ARBA" id="ARBA00022840"/>
    </source>
</evidence>
<dbReference type="InterPro" id="IPR027417">
    <property type="entry name" value="P-loop_NTPase"/>
</dbReference>
<feature type="transmembrane region" description="Helical" evidence="3">
    <location>
        <begin position="296"/>
        <end position="316"/>
    </location>
</feature>
<dbReference type="InterPro" id="IPR003439">
    <property type="entry name" value="ABC_transporter-like_ATP-bd"/>
</dbReference>
<accession>A0A166S983</accession>
<keyword evidence="3" id="KW-1133">Transmembrane helix</keyword>
<sequence>MQMNHCDQKYVPSSAAEDALSGLTVLQDNIFTVAYDDDGQNGATSEAPSGTGSCLMAMQLLCDMFSLAPALLISYYFCILWESIESTVKLYLSVSLLAFVEHGVLSEEVSHAWLLWLIVGYSIASLVADADAKIRGHLRAHYWPQLATDPDAIALLPREGLFDWEVPGAEFLLMISQKFRIYATIAFQSVAFSAWVSRKPSPEREILAAVGVIHAFILFMFPMDESNTAAHILWTENVPFIRMKALYTLVFGNRFRQDLVIDGAAANVCEDFDKASRSAGPVPDVKRKIMRGIPRAWYWMFTDNFILQFPLLAYIIALPWVLSLSSLATIALLQQLIAPLQSPFIRYEFRNQPSFAAIGQSAKDFYDALHLKRKTIPGVASFPALWSSKAGMRISYRGVSYKYSGMAPNALNDVSFDIRPGETVAIVGENGSGKSTLVKLMARLFNPTCGEIFIDDRPLRSWDMNQVRASMVFLSQTAEIYPISIRDNFTIGLPARAQVVDADIEIAARAGGAYDLIQKLPDKYDTVLEPTSPFVDTVNGWVGGASEKLAALRRRKMVRNVPISPGERQRVLASRMFMRLNHIDARLVVVDEPASSMDSISEREIFSKLLACRTGKTMIFITHRFGNIVKRADLILCMSEGRIVERGTHDTLMRIPDGEYARMYNAQTEGCSCDDNAM</sequence>
<evidence type="ECO:0000313" key="5">
    <source>
        <dbReference type="EMBL" id="KZP29171.1"/>
    </source>
</evidence>
<dbReference type="AlphaFoldDB" id="A0A166S983"/>
<dbReference type="Gene3D" id="3.40.50.300">
    <property type="entry name" value="P-loop containing nucleotide triphosphate hydrolases"/>
    <property type="match status" value="1"/>
</dbReference>
<feature type="domain" description="ABC transporter" evidence="4">
    <location>
        <begin position="394"/>
        <end position="665"/>
    </location>
</feature>
<protein>
    <submittedName>
        <fullName evidence="5">P-loop containing nucleoside triphosphate hydrolase protein</fullName>
    </submittedName>
</protein>
<evidence type="ECO:0000256" key="1">
    <source>
        <dbReference type="ARBA" id="ARBA00022741"/>
    </source>
</evidence>
<dbReference type="GO" id="GO:0034040">
    <property type="term" value="F:ATPase-coupled lipid transmembrane transporter activity"/>
    <property type="evidence" value="ECO:0007669"/>
    <property type="project" value="TreeGrafter"/>
</dbReference>
<dbReference type="SMART" id="SM00382">
    <property type="entry name" value="AAA"/>
    <property type="match status" value="1"/>
</dbReference>
<keyword evidence="1" id="KW-0547">Nucleotide-binding</keyword>
<dbReference type="GO" id="GO:0005524">
    <property type="term" value="F:ATP binding"/>
    <property type="evidence" value="ECO:0007669"/>
    <property type="project" value="UniProtKB-KW"/>
</dbReference>
<dbReference type="InterPro" id="IPR003593">
    <property type="entry name" value="AAA+_ATPase"/>
</dbReference>
<dbReference type="PANTHER" id="PTHR24221:SF646">
    <property type="entry name" value="HAEMOLYSIN SECRETION ATP-BINDING PROTEIN"/>
    <property type="match status" value="1"/>
</dbReference>
<name>A0A166S983_9AGAM</name>
<feature type="transmembrane region" description="Helical" evidence="3">
    <location>
        <begin position="179"/>
        <end position="198"/>
    </location>
</feature>
<dbReference type="PROSITE" id="PS50893">
    <property type="entry name" value="ABC_TRANSPORTER_2"/>
    <property type="match status" value="1"/>
</dbReference>
<feature type="transmembrane region" description="Helical" evidence="3">
    <location>
        <begin position="111"/>
        <end position="130"/>
    </location>
</feature>
<keyword evidence="3" id="KW-0812">Transmembrane</keyword>
<dbReference type="STRING" id="436010.A0A166S983"/>
<keyword evidence="2" id="KW-0067">ATP-binding</keyword>
<feature type="transmembrane region" description="Helical" evidence="3">
    <location>
        <begin position="56"/>
        <end position="81"/>
    </location>
</feature>
<keyword evidence="3" id="KW-0472">Membrane</keyword>
<organism evidence="5 6">
    <name type="scientific">Athelia psychrophila</name>
    <dbReference type="NCBI Taxonomy" id="1759441"/>
    <lineage>
        <taxon>Eukaryota</taxon>
        <taxon>Fungi</taxon>
        <taxon>Dikarya</taxon>
        <taxon>Basidiomycota</taxon>
        <taxon>Agaricomycotina</taxon>
        <taxon>Agaricomycetes</taxon>
        <taxon>Agaricomycetidae</taxon>
        <taxon>Atheliales</taxon>
        <taxon>Atheliaceae</taxon>
        <taxon>Athelia</taxon>
    </lineage>
</organism>
<feature type="transmembrane region" description="Helical" evidence="3">
    <location>
        <begin position="204"/>
        <end position="221"/>
    </location>
</feature>
<dbReference type="GO" id="GO:0016887">
    <property type="term" value="F:ATP hydrolysis activity"/>
    <property type="evidence" value="ECO:0007669"/>
    <property type="project" value="InterPro"/>
</dbReference>
<evidence type="ECO:0000256" key="3">
    <source>
        <dbReference type="SAM" id="Phobius"/>
    </source>
</evidence>
<gene>
    <name evidence="5" type="ORF">FIBSPDRAFT_992153</name>
</gene>
<dbReference type="Pfam" id="PF00005">
    <property type="entry name" value="ABC_tran"/>
    <property type="match status" value="1"/>
</dbReference>
<dbReference type="PANTHER" id="PTHR24221">
    <property type="entry name" value="ATP-BINDING CASSETTE SUB-FAMILY B"/>
    <property type="match status" value="1"/>
</dbReference>
<dbReference type="OrthoDB" id="6500128at2759"/>
<keyword evidence="5" id="KW-0378">Hydrolase</keyword>
<dbReference type="SUPFAM" id="SSF52540">
    <property type="entry name" value="P-loop containing nucleoside triphosphate hydrolases"/>
    <property type="match status" value="1"/>
</dbReference>
<evidence type="ECO:0000313" key="6">
    <source>
        <dbReference type="Proteomes" id="UP000076532"/>
    </source>
</evidence>
<dbReference type="InterPro" id="IPR039421">
    <property type="entry name" value="Type_1_exporter"/>
</dbReference>
<proteinExistence type="predicted"/>
<evidence type="ECO:0000259" key="4">
    <source>
        <dbReference type="PROSITE" id="PS50893"/>
    </source>
</evidence>
<dbReference type="EMBL" id="KV417500">
    <property type="protein sequence ID" value="KZP29171.1"/>
    <property type="molecule type" value="Genomic_DNA"/>
</dbReference>
<keyword evidence="6" id="KW-1185">Reference proteome</keyword>
<dbReference type="Proteomes" id="UP000076532">
    <property type="component" value="Unassembled WGS sequence"/>
</dbReference>
<reference evidence="5 6" key="1">
    <citation type="journal article" date="2016" name="Mol. Biol. Evol.">
        <title>Comparative Genomics of Early-Diverging Mushroom-Forming Fungi Provides Insights into the Origins of Lignocellulose Decay Capabilities.</title>
        <authorList>
            <person name="Nagy L.G."/>
            <person name="Riley R."/>
            <person name="Tritt A."/>
            <person name="Adam C."/>
            <person name="Daum C."/>
            <person name="Floudas D."/>
            <person name="Sun H."/>
            <person name="Yadav J.S."/>
            <person name="Pangilinan J."/>
            <person name="Larsson K.H."/>
            <person name="Matsuura K."/>
            <person name="Barry K."/>
            <person name="Labutti K."/>
            <person name="Kuo R."/>
            <person name="Ohm R.A."/>
            <person name="Bhattacharya S.S."/>
            <person name="Shirouzu T."/>
            <person name="Yoshinaga Y."/>
            <person name="Martin F.M."/>
            <person name="Grigoriev I.V."/>
            <person name="Hibbett D.S."/>
        </authorList>
    </citation>
    <scope>NUCLEOTIDE SEQUENCE [LARGE SCALE GENOMIC DNA]</scope>
    <source>
        <strain evidence="5 6">CBS 109695</strain>
    </source>
</reference>